<evidence type="ECO:0000259" key="7">
    <source>
        <dbReference type="PROSITE" id="PS51671"/>
    </source>
</evidence>
<dbReference type="FunFam" id="3.30.70.1150:FF:000001">
    <property type="entry name" value="Acetolactate synthase small subunit"/>
    <property type="match status" value="1"/>
</dbReference>
<evidence type="ECO:0000256" key="4">
    <source>
        <dbReference type="ARBA" id="ARBA00022605"/>
    </source>
</evidence>
<dbReference type="InterPro" id="IPR019455">
    <property type="entry name" value="Acetolactate_synth_ssu_C"/>
</dbReference>
<evidence type="ECO:0000256" key="6">
    <source>
        <dbReference type="RuleBase" id="RU368092"/>
    </source>
</evidence>
<dbReference type="GO" id="GO:0003984">
    <property type="term" value="F:acetolactate synthase activity"/>
    <property type="evidence" value="ECO:0007669"/>
    <property type="project" value="UniProtKB-UniRule"/>
</dbReference>
<dbReference type="Gene3D" id="3.30.70.1150">
    <property type="entry name" value="ACT-like. Chain A, domain 2"/>
    <property type="match status" value="1"/>
</dbReference>
<dbReference type="GO" id="GO:0005829">
    <property type="term" value="C:cytosol"/>
    <property type="evidence" value="ECO:0007669"/>
    <property type="project" value="TreeGrafter"/>
</dbReference>
<dbReference type="PANTHER" id="PTHR30239:SF0">
    <property type="entry name" value="ACETOLACTATE SYNTHASE SMALL SUBUNIT 1, CHLOROPLASTIC"/>
    <property type="match status" value="1"/>
</dbReference>
<gene>
    <name evidence="8" type="primary">ilvN</name>
    <name evidence="8" type="ORF">EGH25_09660</name>
</gene>
<dbReference type="GO" id="GO:1990610">
    <property type="term" value="F:acetolactate synthase regulator activity"/>
    <property type="evidence" value="ECO:0007669"/>
    <property type="project" value="UniProtKB-UniRule"/>
</dbReference>
<keyword evidence="6 8" id="KW-0808">Transferase</keyword>
<evidence type="ECO:0000256" key="2">
    <source>
        <dbReference type="ARBA" id="ARBA00005025"/>
    </source>
</evidence>
<reference evidence="8" key="1">
    <citation type="submission" date="2022-09" db="EMBL/GenBank/DDBJ databases">
        <title>Haloadaptaus new haloarchaeum isolated from saline soil.</title>
        <authorList>
            <person name="Duran-Viseras A."/>
            <person name="Sanchez-Porro C."/>
            <person name="Ventosa A."/>
        </authorList>
    </citation>
    <scope>NUCLEOTIDE SEQUENCE</scope>
    <source>
        <strain evidence="8">F3-133</strain>
    </source>
</reference>
<evidence type="ECO:0000313" key="9">
    <source>
        <dbReference type="Proteomes" id="UP001149411"/>
    </source>
</evidence>
<comment type="caution">
    <text evidence="8">The sequence shown here is derived from an EMBL/GenBank/DDBJ whole genome shotgun (WGS) entry which is preliminary data.</text>
</comment>
<dbReference type="NCBIfam" id="NF008864">
    <property type="entry name" value="PRK11895.1"/>
    <property type="match status" value="1"/>
</dbReference>
<dbReference type="InterPro" id="IPR002912">
    <property type="entry name" value="ACT_dom"/>
</dbReference>
<dbReference type="RefSeq" id="WP_266088033.1">
    <property type="nucleotide sequence ID" value="NZ_RKLV01000010.1"/>
</dbReference>
<dbReference type="Proteomes" id="UP001149411">
    <property type="component" value="Unassembled WGS sequence"/>
</dbReference>
<keyword evidence="9" id="KW-1185">Reference proteome</keyword>
<dbReference type="GO" id="GO:0009097">
    <property type="term" value="P:isoleucine biosynthetic process"/>
    <property type="evidence" value="ECO:0007669"/>
    <property type="project" value="UniProtKB-UniRule"/>
</dbReference>
<comment type="catalytic activity">
    <reaction evidence="6">
        <text>2 pyruvate + H(+) = (2S)-2-acetolactate + CO2</text>
        <dbReference type="Rhea" id="RHEA:25249"/>
        <dbReference type="ChEBI" id="CHEBI:15361"/>
        <dbReference type="ChEBI" id="CHEBI:15378"/>
        <dbReference type="ChEBI" id="CHEBI:16526"/>
        <dbReference type="ChEBI" id="CHEBI:58476"/>
        <dbReference type="EC" id="2.2.1.6"/>
    </reaction>
</comment>
<dbReference type="InterPro" id="IPR039557">
    <property type="entry name" value="AHAS_ACT"/>
</dbReference>
<accession>A0A9Q4C5G3</accession>
<proteinExistence type="inferred from homology"/>
<dbReference type="GO" id="GO:0009099">
    <property type="term" value="P:L-valine biosynthetic process"/>
    <property type="evidence" value="ECO:0007669"/>
    <property type="project" value="UniProtKB-UniRule"/>
</dbReference>
<dbReference type="SUPFAM" id="SSF55021">
    <property type="entry name" value="ACT-like"/>
    <property type="match status" value="2"/>
</dbReference>
<evidence type="ECO:0000256" key="5">
    <source>
        <dbReference type="ARBA" id="ARBA00023304"/>
    </source>
</evidence>
<dbReference type="InterPro" id="IPR045865">
    <property type="entry name" value="ACT-like_dom_sf"/>
</dbReference>
<name>A0A9Q4C5G3_9EURY</name>
<evidence type="ECO:0000256" key="3">
    <source>
        <dbReference type="ARBA" id="ARBA00006341"/>
    </source>
</evidence>
<dbReference type="PANTHER" id="PTHR30239">
    <property type="entry name" value="ACETOLACTATE SYNTHASE SMALL SUBUNIT"/>
    <property type="match status" value="1"/>
</dbReference>
<comment type="function">
    <text evidence="6">Catalyzes the conversion of 2 pyruvate molecules into acetolactate in the first common step of the biosynthetic pathway of the branched-amino acids such as leucine, isoleucine, and valine.</text>
</comment>
<comment type="similarity">
    <text evidence="3 6">Belongs to the acetolactate synthase small subunit family.</text>
</comment>
<dbReference type="InterPro" id="IPR054480">
    <property type="entry name" value="AHAS_small-like_ACT"/>
</dbReference>
<dbReference type="AlphaFoldDB" id="A0A9Q4C5G3"/>
<evidence type="ECO:0000256" key="1">
    <source>
        <dbReference type="ARBA" id="ARBA00004974"/>
    </source>
</evidence>
<evidence type="ECO:0000313" key="8">
    <source>
        <dbReference type="EMBL" id="MCX2819613.1"/>
    </source>
</evidence>
<protein>
    <recommendedName>
        <fullName evidence="6">Acetolactate synthase small subunit</fullName>
        <shortName evidence="6">AHAS</shortName>
        <shortName evidence="6">ALS</shortName>
        <ecNumber evidence="6">2.2.1.6</ecNumber>
    </recommendedName>
    <alternativeName>
        <fullName evidence="6">Acetohydroxy-acid synthase small subunit</fullName>
    </alternativeName>
</protein>
<dbReference type="EC" id="2.2.1.6" evidence="6"/>
<dbReference type="CDD" id="cd04878">
    <property type="entry name" value="ACT_AHAS"/>
    <property type="match status" value="1"/>
</dbReference>
<dbReference type="NCBIfam" id="TIGR00119">
    <property type="entry name" value="acolac_sm"/>
    <property type="match status" value="1"/>
</dbReference>
<dbReference type="InterPro" id="IPR027271">
    <property type="entry name" value="Acetolactate_synth/TF_NikR_C"/>
</dbReference>
<dbReference type="Pfam" id="PF22629">
    <property type="entry name" value="ACT_AHAS_ss"/>
    <property type="match status" value="1"/>
</dbReference>
<organism evidence="8 9">
    <name type="scientific">Halorutilus salinus</name>
    <dbReference type="NCBI Taxonomy" id="2487751"/>
    <lineage>
        <taxon>Archaea</taxon>
        <taxon>Methanobacteriati</taxon>
        <taxon>Methanobacteriota</taxon>
        <taxon>Stenosarchaea group</taxon>
        <taxon>Halobacteria</taxon>
        <taxon>Halorutilales</taxon>
        <taxon>Halorutilaceae</taxon>
        <taxon>Halorutilus</taxon>
    </lineage>
</organism>
<comment type="subunit">
    <text evidence="6">Dimer of large and small chains.</text>
</comment>
<dbReference type="InterPro" id="IPR004789">
    <property type="entry name" value="Acetalactate_synth_ssu"/>
</dbReference>
<dbReference type="FunFam" id="3.30.70.260:FF:000001">
    <property type="entry name" value="Acetolactate synthase, small subunit"/>
    <property type="match status" value="1"/>
</dbReference>
<comment type="pathway">
    <text evidence="1 6">Amino-acid biosynthesis; L-isoleucine biosynthesis; L-isoleucine from 2-oxobutanoate: step 1/4.</text>
</comment>
<comment type="pathway">
    <text evidence="2 6">Amino-acid biosynthesis; L-valine biosynthesis; L-valine from pyruvate: step 1/4.</text>
</comment>
<dbReference type="PROSITE" id="PS51671">
    <property type="entry name" value="ACT"/>
    <property type="match status" value="1"/>
</dbReference>
<dbReference type="EMBL" id="RKLV01000010">
    <property type="protein sequence ID" value="MCX2819613.1"/>
    <property type="molecule type" value="Genomic_DNA"/>
</dbReference>
<dbReference type="Gene3D" id="3.30.70.260">
    <property type="match status" value="1"/>
</dbReference>
<dbReference type="Pfam" id="PF10369">
    <property type="entry name" value="ALS_ss_C"/>
    <property type="match status" value="1"/>
</dbReference>
<feature type="domain" description="ACT" evidence="7">
    <location>
        <begin position="29"/>
        <end position="103"/>
    </location>
</feature>
<keyword evidence="4 6" id="KW-0028">Amino-acid biosynthesis</keyword>
<keyword evidence="5 6" id="KW-0100">Branched-chain amino acid biosynthesis</keyword>
<sequence length="191" mass="20976">MSRGAPSRRLSTGVREDAVARGADETEYTLSVLVENKPGVLSRVAGLFTRRNFNIDSLAVGETENPEYSRMTIVVEGNDKTVEQVKKQLNKVIPVIKVSDLTDDDSVDRELAMYKVSCDPETRGEIMQIAESFRANVVDMGAEAVVVEVTGDTEKVEAMEDMLRGFGIKETVRTGRISLARGEKTTDETGN</sequence>